<dbReference type="EMBL" id="CP119894">
    <property type="protein sequence ID" value="WFD26834.1"/>
    <property type="molecule type" value="Genomic_DNA"/>
</dbReference>
<organism evidence="9 10">
    <name type="scientific">Malassezia nana</name>
    <dbReference type="NCBI Taxonomy" id="180528"/>
    <lineage>
        <taxon>Eukaryota</taxon>
        <taxon>Fungi</taxon>
        <taxon>Dikarya</taxon>
        <taxon>Basidiomycota</taxon>
        <taxon>Ustilaginomycotina</taxon>
        <taxon>Malasseziomycetes</taxon>
        <taxon>Malasseziales</taxon>
        <taxon>Malasseziaceae</taxon>
        <taxon>Malassezia</taxon>
    </lineage>
</organism>
<dbReference type="InterPro" id="IPR016162">
    <property type="entry name" value="Ald_DH_N"/>
</dbReference>
<comment type="catalytic activity">
    <reaction evidence="7">
        <text>L-glutamate 5-semialdehyde + phosphate + NADP(+) = L-glutamyl 5-phosphate + NADPH + H(+)</text>
        <dbReference type="Rhea" id="RHEA:19541"/>
        <dbReference type="ChEBI" id="CHEBI:15378"/>
        <dbReference type="ChEBI" id="CHEBI:43474"/>
        <dbReference type="ChEBI" id="CHEBI:57783"/>
        <dbReference type="ChEBI" id="CHEBI:58066"/>
        <dbReference type="ChEBI" id="CHEBI:58274"/>
        <dbReference type="ChEBI" id="CHEBI:58349"/>
        <dbReference type="EC" id="1.2.1.41"/>
    </reaction>
</comment>
<evidence type="ECO:0000256" key="1">
    <source>
        <dbReference type="ARBA" id="ARBA00004985"/>
    </source>
</evidence>
<comment type="pathway">
    <text evidence="1">Amino-acid biosynthesis; L-proline biosynthesis; L-glutamate 5-semialdehyde from L-glutamate: step 2/2.</text>
</comment>
<dbReference type="GO" id="GO:0008652">
    <property type="term" value="P:amino acid biosynthetic process"/>
    <property type="evidence" value="ECO:0007669"/>
    <property type="project" value="UniProtKB-KW"/>
</dbReference>
<dbReference type="HAMAP" id="MF_00412">
    <property type="entry name" value="ProA"/>
    <property type="match status" value="1"/>
</dbReference>
<protein>
    <recommendedName>
        <fullName evidence="2">glutamate-5-semialdehyde dehydrogenase</fullName>
        <ecNumber evidence="2">1.2.1.41</ecNumber>
    </recommendedName>
</protein>
<gene>
    <name evidence="9" type="primary">PRO2</name>
    <name evidence="9" type="ORF">MNAN1_001823</name>
</gene>
<dbReference type="AlphaFoldDB" id="A0AAF0ELN8"/>
<evidence type="ECO:0000256" key="7">
    <source>
        <dbReference type="ARBA" id="ARBA00049024"/>
    </source>
</evidence>
<dbReference type="PANTHER" id="PTHR11063:SF8">
    <property type="entry name" value="DELTA-1-PYRROLINE-5-CARBOXYLATE SYNTHASE"/>
    <property type="match status" value="1"/>
</dbReference>
<evidence type="ECO:0000256" key="2">
    <source>
        <dbReference type="ARBA" id="ARBA00013002"/>
    </source>
</evidence>
<dbReference type="NCBIfam" id="NF001221">
    <property type="entry name" value="PRK00197.1"/>
    <property type="match status" value="1"/>
</dbReference>
<dbReference type="CDD" id="cd07079">
    <property type="entry name" value="ALDH_F18-19_ProA-GPR"/>
    <property type="match status" value="1"/>
</dbReference>
<evidence type="ECO:0000256" key="3">
    <source>
        <dbReference type="ARBA" id="ARBA00022605"/>
    </source>
</evidence>
<keyword evidence="4" id="KW-0641">Proline biosynthesis</keyword>
<dbReference type="InterPro" id="IPR016163">
    <property type="entry name" value="Ald_DH_C"/>
</dbReference>
<reference evidence="9" key="1">
    <citation type="submission" date="2023-03" db="EMBL/GenBank/DDBJ databases">
        <title>Mating type loci evolution in Malassezia.</title>
        <authorList>
            <person name="Coelho M.A."/>
        </authorList>
    </citation>
    <scope>NUCLEOTIDE SEQUENCE</scope>
    <source>
        <strain evidence="9">CBS 9557</strain>
    </source>
</reference>
<evidence type="ECO:0000256" key="5">
    <source>
        <dbReference type="ARBA" id="ARBA00022857"/>
    </source>
</evidence>
<dbReference type="Proteomes" id="UP001213623">
    <property type="component" value="Chromosome 3"/>
</dbReference>
<keyword evidence="5" id="KW-0521">NADP</keyword>
<dbReference type="Gene3D" id="3.40.309.10">
    <property type="entry name" value="Aldehyde Dehydrogenase, Chain A, domain 2"/>
    <property type="match status" value="1"/>
</dbReference>
<evidence type="ECO:0000313" key="9">
    <source>
        <dbReference type="EMBL" id="WFD26834.1"/>
    </source>
</evidence>
<evidence type="ECO:0000256" key="6">
    <source>
        <dbReference type="ARBA" id="ARBA00023002"/>
    </source>
</evidence>
<dbReference type="SUPFAM" id="SSF53720">
    <property type="entry name" value="ALDH-like"/>
    <property type="match status" value="1"/>
</dbReference>
<dbReference type="PROSITE" id="PS01223">
    <property type="entry name" value="PROA"/>
    <property type="match status" value="1"/>
</dbReference>
<keyword evidence="3" id="KW-0028">Amino-acid biosynthesis</keyword>
<dbReference type="InterPro" id="IPR016161">
    <property type="entry name" value="Ald_DH/histidinol_DH"/>
</dbReference>
<keyword evidence="10" id="KW-1185">Reference proteome</keyword>
<name>A0AAF0ELN8_9BASI</name>
<dbReference type="EC" id="1.2.1.41" evidence="2"/>
<dbReference type="InterPro" id="IPR020593">
    <property type="entry name" value="G-glutamylP_reductase_CS"/>
</dbReference>
<dbReference type="NCBIfam" id="TIGR00407">
    <property type="entry name" value="proA"/>
    <property type="match status" value="1"/>
</dbReference>
<evidence type="ECO:0000256" key="4">
    <source>
        <dbReference type="ARBA" id="ARBA00022650"/>
    </source>
</evidence>
<dbReference type="Gene3D" id="3.40.605.10">
    <property type="entry name" value="Aldehyde Dehydrogenase, Chain A, domain 1"/>
    <property type="match status" value="1"/>
</dbReference>
<keyword evidence="6 9" id="KW-0560">Oxidoreductase</keyword>
<proteinExistence type="inferred from homology"/>
<accession>A0AAF0ELN8</accession>
<dbReference type="PANTHER" id="PTHR11063">
    <property type="entry name" value="GLUTAMATE SEMIALDEHYDE DEHYDROGENASE"/>
    <property type="match status" value="1"/>
</dbReference>
<dbReference type="InterPro" id="IPR000965">
    <property type="entry name" value="GPR_dom"/>
</dbReference>
<dbReference type="Pfam" id="PF00171">
    <property type="entry name" value="Aldedh"/>
    <property type="match status" value="1"/>
</dbReference>
<sequence length="483" mass="51896">MSATDVARQAREAFDATQKHLSMQGSAHADAVRVKALECIRTALEQSRDEIYAANQQDVAEANELVAAGKLSKQLVSRLDLFSKPGKWSSMLQGVSDVAHLPSPLDVCTRATRLAEGAPAAGSRAATGALDLYRVTCPIGVLLCIFEARPEVIVNIACLAIKSGNAAILKGGKESKHSAIVLARCIATALEQSELPRHLIQNVQTRDEIQALLHEERYIDLVIPRGSNALVKAIRREARMPVLGHADGLCAAYIHEDAPERLVIETVLDAKLDYPSACNAIETLLVHRHHCTSGLWRSLAHALLAAGVRLHCDDDARACLADDLSEAERPLVLAATPDDFDTEFLDLDLAVRIVDTMDEAIHHIQQHGSGHTDIILCKPLPEGNAPSGSSAAEIFTRSLSSSSVFVNASSRFADGFRFGFGTEVGISTGRTHARGPVGLEGLVIYKYVLRSSGDGAQTAGAFAPGEHQRAWSHRALDAVYPTL</sequence>
<dbReference type="InterPro" id="IPR015590">
    <property type="entry name" value="Aldehyde_DH_dom"/>
</dbReference>
<evidence type="ECO:0000313" key="10">
    <source>
        <dbReference type="Proteomes" id="UP001213623"/>
    </source>
</evidence>
<dbReference type="GO" id="GO:0004350">
    <property type="term" value="F:glutamate-5-semialdehyde dehydrogenase activity"/>
    <property type="evidence" value="ECO:0007669"/>
    <property type="project" value="UniProtKB-EC"/>
</dbReference>
<feature type="domain" description="Aldehyde dehydrogenase" evidence="8">
    <location>
        <begin position="133"/>
        <end position="290"/>
    </location>
</feature>
<evidence type="ECO:0000259" key="8">
    <source>
        <dbReference type="Pfam" id="PF00171"/>
    </source>
</evidence>